<dbReference type="SUPFAM" id="SSF46689">
    <property type="entry name" value="Homeodomain-like"/>
    <property type="match status" value="1"/>
</dbReference>
<dbReference type="InterPro" id="IPR047640">
    <property type="entry name" value="RpiR-like"/>
</dbReference>
<evidence type="ECO:0000256" key="1">
    <source>
        <dbReference type="ARBA" id="ARBA00023015"/>
    </source>
</evidence>
<dbReference type="CDD" id="cd05013">
    <property type="entry name" value="SIS_RpiR"/>
    <property type="match status" value="1"/>
</dbReference>
<feature type="domain" description="HTH rpiR-type" evidence="5">
    <location>
        <begin position="18"/>
        <end position="94"/>
    </location>
</feature>
<accession>A0ABV3X0Y4</accession>
<keyword evidence="3" id="KW-0804">Transcription</keyword>
<evidence type="ECO:0000256" key="2">
    <source>
        <dbReference type="ARBA" id="ARBA00023125"/>
    </source>
</evidence>
<keyword evidence="1" id="KW-0805">Transcription regulation</keyword>
<sequence length="304" mass="32701">MQARTPTPPKTLDELRELALKFARAEPADALGGKTQQVFARLVDMPEQSAVRSISELAALLDVNPSTLTRLAKRLGFEGFGEFQSVFRNAIAGEPRYFYSRQADQLLHNADAEASEIETMARLGRESIANIEGFIGQLEADKLAAAAGLLAKAKRVRVHGERQFHGFASFLAYGLGMLRSDAALLDAPRLGLAEAISQLEPGDVVVVASCAPYTRSVADVAKAAARNGQRVIAITDSRSSPLVAPAEHAFFIPHASSFISNSMGAYIVFSEGLLNLVAWQLGDAALEALQRREDLIEALGIETP</sequence>
<evidence type="ECO:0000259" key="4">
    <source>
        <dbReference type="PROSITE" id="PS01124"/>
    </source>
</evidence>
<dbReference type="InterPro" id="IPR001347">
    <property type="entry name" value="SIS_dom"/>
</dbReference>
<comment type="caution">
    <text evidence="7">The sequence shown here is derived from an EMBL/GenBank/DDBJ whole genome shotgun (WGS) entry which is preliminary data.</text>
</comment>
<evidence type="ECO:0000259" key="5">
    <source>
        <dbReference type="PROSITE" id="PS51071"/>
    </source>
</evidence>
<dbReference type="InterPro" id="IPR035472">
    <property type="entry name" value="RpiR-like_SIS"/>
</dbReference>
<dbReference type="SUPFAM" id="SSF53697">
    <property type="entry name" value="SIS domain"/>
    <property type="match status" value="1"/>
</dbReference>
<evidence type="ECO:0000259" key="6">
    <source>
        <dbReference type="PROSITE" id="PS51464"/>
    </source>
</evidence>
<reference evidence="7 8" key="1">
    <citation type="submission" date="2024-01" db="EMBL/GenBank/DDBJ databases">
        <title>New evidence supports the origin of RcGTA from prophage.</title>
        <authorList>
            <person name="Xu Y."/>
            <person name="Liu B."/>
            <person name="Chen F."/>
        </authorList>
    </citation>
    <scope>NUCLEOTIDE SEQUENCE [LARGE SCALE GENOMIC DNA]</scope>
    <source>
        <strain evidence="7 8">CBW1107-2</strain>
    </source>
</reference>
<evidence type="ECO:0000313" key="8">
    <source>
        <dbReference type="Proteomes" id="UP001559025"/>
    </source>
</evidence>
<dbReference type="InterPro" id="IPR000281">
    <property type="entry name" value="HTH_RpiR"/>
</dbReference>
<gene>
    <name evidence="7" type="ORF">V1479_24610</name>
</gene>
<protein>
    <submittedName>
        <fullName evidence="7">MurR/RpiR family transcriptional regulator</fullName>
    </submittedName>
</protein>
<dbReference type="InterPro" id="IPR009057">
    <property type="entry name" value="Homeodomain-like_sf"/>
</dbReference>
<dbReference type="Pfam" id="PF01418">
    <property type="entry name" value="HTH_6"/>
    <property type="match status" value="1"/>
</dbReference>
<keyword evidence="2" id="KW-0238">DNA-binding</keyword>
<dbReference type="PROSITE" id="PS01124">
    <property type="entry name" value="HTH_ARAC_FAMILY_2"/>
    <property type="match status" value="1"/>
</dbReference>
<dbReference type="InterPro" id="IPR036388">
    <property type="entry name" value="WH-like_DNA-bd_sf"/>
</dbReference>
<feature type="domain" description="SIS" evidence="6">
    <location>
        <begin position="146"/>
        <end position="295"/>
    </location>
</feature>
<dbReference type="PANTHER" id="PTHR30514">
    <property type="entry name" value="GLUCOKINASE"/>
    <property type="match status" value="1"/>
</dbReference>
<organism evidence="7 8">
    <name type="scientific">Neoaquamicrobium sediminum</name>
    <dbReference type="NCBI Taxonomy" id="1849104"/>
    <lineage>
        <taxon>Bacteria</taxon>
        <taxon>Pseudomonadati</taxon>
        <taxon>Pseudomonadota</taxon>
        <taxon>Alphaproteobacteria</taxon>
        <taxon>Hyphomicrobiales</taxon>
        <taxon>Phyllobacteriaceae</taxon>
        <taxon>Neoaquamicrobium</taxon>
    </lineage>
</organism>
<dbReference type="PANTHER" id="PTHR30514:SF18">
    <property type="entry name" value="RPIR-FAMILY TRANSCRIPTIONAL REGULATOR"/>
    <property type="match status" value="1"/>
</dbReference>
<dbReference type="Proteomes" id="UP001559025">
    <property type="component" value="Unassembled WGS sequence"/>
</dbReference>
<evidence type="ECO:0000313" key="7">
    <source>
        <dbReference type="EMBL" id="MEX4010494.1"/>
    </source>
</evidence>
<dbReference type="InterPro" id="IPR046348">
    <property type="entry name" value="SIS_dom_sf"/>
</dbReference>
<dbReference type="EMBL" id="JAZHFV010000014">
    <property type="protein sequence ID" value="MEX4010494.1"/>
    <property type="molecule type" value="Genomic_DNA"/>
</dbReference>
<dbReference type="Pfam" id="PF01380">
    <property type="entry name" value="SIS"/>
    <property type="match status" value="1"/>
</dbReference>
<dbReference type="PROSITE" id="PS51071">
    <property type="entry name" value="HTH_RPIR"/>
    <property type="match status" value="1"/>
</dbReference>
<keyword evidence="8" id="KW-1185">Reference proteome</keyword>
<dbReference type="RefSeq" id="WP_368805176.1">
    <property type="nucleotide sequence ID" value="NZ_JAZHFV010000014.1"/>
</dbReference>
<name>A0ABV3X0Y4_9HYPH</name>
<feature type="domain" description="HTH araC/xylS-type" evidence="4">
    <location>
        <begin position="54"/>
        <end position="101"/>
    </location>
</feature>
<dbReference type="PROSITE" id="PS51464">
    <property type="entry name" value="SIS"/>
    <property type="match status" value="1"/>
</dbReference>
<dbReference type="Gene3D" id="1.10.10.10">
    <property type="entry name" value="Winged helix-like DNA-binding domain superfamily/Winged helix DNA-binding domain"/>
    <property type="match status" value="1"/>
</dbReference>
<dbReference type="InterPro" id="IPR018060">
    <property type="entry name" value="HTH_AraC"/>
</dbReference>
<proteinExistence type="predicted"/>
<dbReference type="Gene3D" id="3.40.50.10490">
    <property type="entry name" value="Glucose-6-phosphate isomerase like protein, domain 1"/>
    <property type="match status" value="1"/>
</dbReference>
<evidence type="ECO:0000256" key="3">
    <source>
        <dbReference type="ARBA" id="ARBA00023163"/>
    </source>
</evidence>